<dbReference type="GO" id="GO:0006950">
    <property type="term" value="P:response to stress"/>
    <property type="evidence" value="ECO:0007669"/>
    <property type="project" value="UniProtKB-ARBA"/>
</dbReference>
<comment type="caution">
    <text evidence="2">The sequence shown here is derived from an EMBL/GenBank/DDBJ whole genome shotgun (WGS) entry which is preliminary data.</text>
</comment>
<proteinExistence type="predicted"/>
<sequence length="230" mass="26290">MTHSDKPTSKFYGLFQYVFDHYNEHLFDGQIKDCVIVVTRRKNVFGHYSPKRWFSAQDYETDELALNPAMFVKFPLIEICQTIVHEMCHGWQYHFGRPPQPSYHNKEWAAKMQQIGLMPSRTGKPGGKTVGQNMNDYPMEGGKFLEVSEELMNNEIFAGLYLEVNPEIVGLLNDDSPIFDQIKDLISTHVAAKPKVPIKSKYSCGCSNVWGSPNLDISCNRCEATMLENI</sequence>
<dbReference type="AlphaFoldDB" id="A0A0F9SMB0"/>
<evidence type="ECO:0000313" key="2">
    <source>
        <dbReference type="EMBL" id="KKN70150.1"/>
    </source>
</evidence>
<reference evidence="2" key="1">
    <citation type="journal article" date="2015" name="Nature">
        <title>Complex archaea that bridge the gap between prokaryotes and eukaryotes.</title>
        <authorList>
            <person name="Spang A."/>
            <person name="Saw J.H."/>
            <person name="Jorgensen S.L."/>
            <person name="Zaremba-Niedzwiedzka K."/>
            <person name="Martijn J."/>
            <person name="Lind A.E."/>
            <person name="van Eijk R."/>
            <person name="Schleper C."/>
            <person name="Guy L."/>
            <person name="Ettema T.J."/>
        </authorList>
    </citation>
    <scope>NUCLEOTIDE SEQUENCE</scope>
</reference>
<evidence type="ECO:0000259" key="1">
    <source>
        <dbReference type="Pfam" id="PF10263"/>
    </source>
</evidence>
<accession>A0A0F9SMB0</accession>
<feature type="domain" description="SprT-like" evidence="1">
    <location>
        <begin position="18"/>
        <end position="118"/>
    </location>
</feature>
<protein>
    <recommendedName>
        <fullName evidence="1">SprT-like domain-containing protein</fullName>
    </recommendedName>
</protein>
<organism evidence="2">
    <name type="scientific">marine sediment metagenome</name>
    <dbReference type="NCBI Taxonomy" id="412755"/>
    <lineage>
        <taxon>unclassified sequences</taxon>
        <taxon>metagenomes</taxon>
        <taxon>ecological metagenomes</taxon>
    </lineage>
</organism>
<gene>
    <name evidence="2" type="ORF">LCGC14_0433820</name>
</gene>
<dbReference type="EMBL" id="LAZR01000410">
    <property type="protein sequence ID" value="KKN70150.1"/>
    <property type="molecule type" value="Genomic_DNA"/>
</dbReference>
<name>A0A0F9SMB0_9ZZZZ</name>
<dbReference type="InterPro" id="IPR006640">
    <property type="entry name" value="SprT-like_domain"/>
</dbReference>
<dbReference type="Pfam" id="PF10263">
    <property type="entry name" value="SprT-like"/>
    <property type="match status" value="1"/>
</dbReference>